<evidence type="ECO:0000313" key="2">
    <source>
        <dbReference type="Proteomes" id="UP000231581"/>
    </source>
</evidence>
<organism evidence="1 2">
    <name type="scientific">Candidatus Uhrbacteria bacterium CG22_combo_CG10-13_8_21_14_all_47_17</name>
    <dbReference type="NCBI Taxonomy" id="1975041"/>
    <lineage>
        <taxon>Bacteria</taxon>
        <taxon>Candidatus Uhriibacteriota</taxon>
    </lineage>
</organism>
<evidence type="ECO:0008006" key="3">
    <source>
        <dbReference type="Google" id="ProtNLM"/>
    </source>
</evidence>
<dbReference type="EMBL" id="PCSZ01000067">
    <property type="protein sequence ID" value="PIP60362.1"/>
    <property type="molecule type" value="Genomic_DNA"/>
</dbReference>
<name>A0A2H0BRR6_9BACT</name>
<dbReference type="SUPFAM" id="SSF53335">
    <property type="entry name" value="S-adenosyl-L-methionine-dependent methyltransferases"/>
    <property type="match status" value="1"/>
</dbReference>
<sequence>MSKALRILEVGCGNYPWVCYASVLVTRNAGFKFHQDVLMSTEHCLAIDRFDEGSLEVALRDIEAVKAGFRGAQYLYTGALVLEEMDLQGMSDEQKFDVVILRNVLSSPEAPDVEDAEVYSEDLVLSLEEKLEVVLKAASLVREEGRLLAENSMTSDYAKAAMQALREPCRVPGFCLEEEFGSETEYYHFSEYCIHGLVLRRTSRCVAMQRSPLTDAQRLFLKTWYR</sequence>
<dbReference type="InterPro" id="IPR029063">
    <property type="entry name" value="SAM-dependent_MTases_sf"/>
</dbReference>
<evidence type="ECO:0000313" key="1">
    <source>
        <dbReference type="EMBL" id="PIP60362.1"/>
    </source>
</evidence>
<gene>
    <name evidence="1" type="ORF">COX00_03495</name>
</gene>
<dbReference type="Gene3D" id="3.40.50.150">
    <property type="entry name" value="Vaccinia Virus protein VP39"/>
    <property type="match status" value="1"/>
</dbReference>
<accession>A0A2H0BRR6</accession>
<protein>
    <recommendedName>
        <fullName evidence="3">Methyltransferase type 11 domain-containing protein</fullName>
    </recommendedName>
</protein>
<comment type="caution">
    <text evidence="1">The sequence shown here is derived from an EMBL/GenBank/DDBJ whole genome shotgun (WGS) entry which is preliminary data.</text>
</comment>
<proteinExistence type="predicted"/>
<reference evidence="1 2" key="1">
    <citation type="submission" date="2017-09" db="EMBL/GenBank/DDBJ databases">
        <title>Depth-based differentiation of microbial function through sediment-hosted aquifers and enrichment of novel symbionts in the deep terrestrial subsurface.</title>
        <authorList>
            <person name="Probst A.J."/>
            <person name="Ladd B."/>
            <person name="Jarett J.K."/>
            <person name="Geller-Mcgrath D.E."/>
            <person name="Sieber C.M."/>
            <person name="Emerson J.B."/>
            <person name="Anantharaman K."/>
            <person name="Thomas B.C."/>
            <person name="Malmstrom R."/>
            <person name="Stieglmeier M."/>
            <person name="Klingl A."/>
            <person name="Woyke T."/>
            <person name="Ryan C.M."/>
            <person name="Banfield J.F."/>
        </authorList>
    </citation>
    <scope>NUCLEOTIDE SEQUENCE [LARGE SCALE GENOMIC DNA]</scope>
    <source>
        <strain evidence="1">CG22_combo_CG10-13_8_21_14_all_47_17</strain>
    </source>
</reference>
<dbReference type="AlphaFoldDB" id="A0A2H0BRR6"/>
<dbReference type="Proteomes" id="UP000231581">
    <property type="component" value="Unassembled WGS sequence"/>
</dbReference>